<evidence type="ECO:0000313" key="3">
    <source>
        <dbReference type="Proteomes" id="UP000648257"/>
    </source>
</evidence>
<accession>A0ABR6X6T9</accession>
<proteinExistence type="predicted"/>
<keyword evidence="3" id="KW-1185">Reference proteome</keyword>
<dbReference type="PROSITE" id="PS51257">
    <property type="entry name" value="PROKAR_LIPOPROTEIN"/>
    <property type="match status" value="1"/>
</dbReference>
<dbReference type="InterPro" id="IPR011990">
    <property type="entry name" value="TPR-like_helical_dom_sf"/>
</dbReference>
<sequence length="416" mass="45034">MKHLRLSQLAILIAAMGCATIPELTGVAGNTAIAQEAMRAEVGKIVQQAGELYKSKKFRDALVKLQETDRISNKSVNETFTIERMRLSVASAAGDNDAVIRSGELIVAANKLPSKDQLQLIQVLANAYFKANNYAKATKMYERYFSEGGTDSSSRQYMIQAKSMSGDSAGALKETRAEIQAAEKAGRVPSQTTLESYAYAVQKSGDKAAYLATLEKLVMHYGKKEYWVNLLNSIERKPDFSSRLSMDLYRLKLAVGQISKTGDFMEMSQMAIQDGNSMEALKIIDQGYKSGVLGTGPEAARHGRLKDLATKRAAEAKSGLAAAEAEAQKSADGTALVNIGFSLATGGEYDKGISLMEQGIKKDSLKHPDDANLHLGMAYLLAGKKSAGLKVLKTVQGKDGTGDLARYWIIYANQSK</sequence>
<protein>
    <recommendedName>
        <fullName evidence="4">Tetratricopeptide repeat protein</fullName>
    </recommendedName>
</protein>
<dbReference type="EMBL" id="JACOFW010000018">
    <property type="protein sequence ID" value="MBC3808596.1"/>
    <property type="molecule type" value="Genomic_DNA"/>
</dbReference>
<dbReference type="SUPFAM" id="SSF48452">
    <property type="entry name" value="TPR-like"/>
    <property type="match status" value="1"/>
</dbReference>
<evidence type="ECO:0000313" key="2">
    <source>
        <dbReference type="EMBL" id="MBC3808596.1"/>
    </source>
</evidence>
<feature type="signal peptide" evidence="1">
    <location>
        <begin position="1"/>
        <end position="21"/>
    </location>
</feature>
<feature type="chain" id="PRO_5045989475" description="Tetratricopeptide repeat protein" evidence="1">
    <location>
        <begin position="22"/>
        <end position="416"/>
    </location>
</feature>
<dbReference type="Gene3D" id="1.25.40.10">
    <property type="entry name" value="Tetratricopeptide repeat domain"/>
    <property type="match status" value="1"/>
</dbReference>
<name>A0ABR6X6T9_9BURK</name>
<keyword evidence="1" id="KW-0732">Signal</keyword>
<dbReference type="Proteomes" id="UP000648257">
    <property type="component" value="Unassembled WGS sequence"/>
</dbReference>
<evidence type="ECO:0000256" key="1">
    <source>
        <dbReference type="SAM" id="SignalP"/>
    </source>
</evidence>
<comment type="caution">
    <text evidence="2">The sequence shown here is derived from an EMBL/GenBank/DDBJ whole genome shotgun (WGS) entry which is preliminary data.</text>
</comment>
<organism evidence="2 3">
    <name type="scientific">Undibacterium seohonense</name>
    <dbReference type="NCBI Taxonomy" id="1344950"/>
    <lineage>
        <taxon>Bacteria</taxon>
        <taxon>Pseudomonadati</taxon>
        <taxon>Pseudomonadota</taxon>
        <taxon>Betaproteobacteria</taxon>
        <taxon>Burkholderiales</taxon>
        <taxon>Oxalobacteraceae</taxon>
        <taxon>Undibacterium</taxon>
    </lineage>
</organism>
<dbReference type="RefSeq" id="WP_186923673.1">
    <property type="nucleotide sequence ID" value="NZ_JACOFW010000018.1"/>
</dbReference>
<gene>
    <name evidence="2" type="ORF">H8K52_14720</name>
</gene>
<evidence type="ECO:0008006" key="4">
    <source>
        <dbReference type="Google" id="ProtNLM"/>
    </source>
</evidence>
<reference evidence="2 3" key="1">
    <citation type="submission" date="2020-08" db="EMBL/GenBank/DDBJ databases">
        <title>Novel species isolated from subtropical streams in China.</title>
        <authorList>
            <person name="Lu H."/>
        </authorList>
    </citation>
    <scope>NUCLEOTIDE SEQUENCE [LARGE SCALE GENOMIC DNA]</scope>
    <source>
        <strain evidence="2 3">KACC 16656</strain>
    </source>
</reference>